<dbReference type="SUPFAM" id="SSF55811">
    <property type="entry name" value="Nudix"/>
    <property type="match status" value="1"/>
</dbReference>
<comment type="caution">
    <text evidence="4">The sequence shown here is derived from an EMBL/GenBank/DDBJ whole genome shotgun (WGS) entry which is preliminary data.</text>
</comment>
<protein>
    <submittedName>
        <fullName evidence="4">NUDIX domain-containing protein</fullName>
    </submittedName>
</protein>
<keyword evidence="5" id="KW-1185">Reference proteome</keyword>
<dbReference type="InterPro" id="IPR051325">
    <property type="entry name" value="Nudix_hydrolase_domain"/>
</dbReference>
<dbReference type="InterPro" id="IPR020084">
    <property type="entry name" value="NUDIX_hydrolase_CS"/>
</dbReference>
<name>A0ABU3LGJ0_9FLAO</name>
<organism evidence="4 5">
    <name type="scientific">Asprobacillus argus</name>
    <dbReference type="NCBI Taxonomy" id="3076534"/>
    <lineage>
        <taxon>Bacteria</taxon>
        <taxon>Pseudomonadati</taxon>
        <taxon>Bacteroidota</taxon>
        <taxon>Flavobacteriia</taxon>
        <taxon>Flavobacteriales</taxon>
        <taxon>Flavobacteriaceae</taxon>
        <taxon>Asprobacillus</taxon>
    </lineage>
</organism>
<dbReference type="Pfam" id="PF00293">
    <property type="entry name" value="NUDIX"/>
    <property type="match status" value="1"/>
</dbReference>
<dbReference type="PROSITE" id="PS51462">
    <property type="entry name" value="NUDIX"/>
    <property type="match status" value="1"/>
</dbReference>
<dbReference type="PANTHER" id="PTHR21340:SF0">
    <property type="entry name" value="BIS(5'-NUCLEOSYL)-TETRAPHOSPHATASE [ASYMMETRICAL]"/>
    <property type="match status" value="1"/>
</dbReference>
<dbReference type="CDD" id="cd03673">
    <property type="entry name" value="NUDIX_Ap6A_hydrolase"/>
    <property type="match status" value="1"/>
</dbReference>
<dbReference type="Proteomes" id="UP001257277">
    <property type="component" value="Unassembled WGS sequence"/>
</dbReference>
<evidence type="ECO:0000313" key="5">
    <source>
        <dbReference type="Proteomes" id="UP001257277"/>
    </source>
</evidence>
<evidence type="ECO:0000259" key="3">
    <source>
        <dbReference type="PROSITE" id="PS51462"/>
    </source>
</evidence>
<feature type="domain" description="Nudix hydrolase" evidence="3">
    <location>
        <begin position="67"/>
        <end position="198"/>
    </location>
</feature>
<comment type="similarity">
    <text evidence="2">Belongs to the Nudix hydrolase family.</text>
</comment>
<evidence type="ECO:0000256" key="1">
    <source>
        <dbReference type="ARBA" id="ARBA00022801"/>
    </source>
</evidence>
<evidence type="ECO:0000313" key="4">
    <source>
        <dbReference type="EMBL" id="MDT7832849.1"/>
    </source>
</evidence>
<dbReference type="EMBL" id="JAVTTO010000004">
    <property type="protein sequence ID" value="MDT7832849.1"/>
    <property type="molecule type" value="Genomic_DNA"/>
</dbReference>
<dbReference type="PANTHER" id="PTHR21340">
    <property type="entry name" value="DIADENOSINE 5,5-P1,P4-TETRAPHOSPHATE PYROPHOSPHOHYDROLASE MUTT"/>
    <property type="match status" value="1"/>
</dbReference>
<dbReference type="InterPro" id="IPR015797">
    <property type="entry name" value="NUDIX_hydrolase-like_dom_sf"/>
</dbReference>
<dbReference type="InterPro" id="IPR000086">
    <property type="entry name" value="NUDIX_hydrolase_dom"/>
</dbReference>
<gene>
    <name evidence="4" type="ORF">RQM59_10695</name>
</gene>
<reference evidence="4 5" key="1">
    <citation type="submission" date="2023-09" db="EMBL/GenBank/DDBJ databases">
        <title>Novel taxa isolated from Blanes Bay.</title>
        <authorList>
            <person name="Rey-Velasco X."/>
            <person name="Lucena T."/>
        </authorList>
    </citation>
    <scope>NUCLEOTIDE SEQUENCE [LARGE SCALE GENOMIC DNA]</scope>
    <source>
        <strain evidence="4 5">S356</strain>
    </source>
</reference>
<dbReference type="PRINTS" id="PR00502">
    <property type="entry name" value="NUDIXFAMILY"/>
</dbReference>
<dbReference type="InterPro" id="IPR020476">
    <property type="entry name" value="Nudix_hydrolase"/>
</dbReference>
<accession>A0ABU3LGJ0</accession>
<proteinExistence type="inferred from homology"/>
<dbReference type="PROSITE" id="PS00893">
    <property type="entry name" value="NUDIX_BOX"/>
    <property type="match status" value="1"/>
</dbReference>
<keyword evidence="1 2" id="KW-0378">Hydrolase</keyword>
<evidence type="ECO:0000256" key="2">
    <source>
        <dbReference type="RuleBase" id="RU003476"/>
    </source>
</evidence>
<dbReference type="Gene3D" id="3.90.79.10">
    <property type="entry name" value="Nucleoside Triphosphate Pyrophosphohydrolase"/>
    <property type="match status" value="1"/>
</dbReference>
<dbReference type="RefSeq" id="WP_349242102.1">
    <property type="nucleotide sequence ID" value="NZ_JAVTTO010000004.1"/>
</dbReference>
<sequence>MYKVFINDKPIILTDSLQNQNELPFFIYKDVVLDEVFHKLEVGLLAGAYLYALDIETSWNDFRTYFKVVVAGGGLVLNAKNEVLFIYRGGKWDLPKGRIEEGESIEETAVREVEEECGISNLTLDRFLLKTHHVFYQNKVRKLKETYWYLMHSNTEQELTPQEEEGITIAEFKQKSEITIALENSYANIQLVIDQLDT</sequence>